<dbReference type="PANTHER" id="PTHR10188">
    <property type="entry name" value="L-ASPARAGINASE"/>
    <property type="match status" value="1"/>
</dbReference>
<organism evidence="12">
    <name type="scientific">Sipha flava</name>
    <name type="common">yellow sugarcane aphid</name>
    <dbReference type="NCBI Taxonomy" id="143950"/>
    <lineage>
        <taxon>Eukaryota</taxon>
        <taxon>Metazoa</taxon>
        <taxon>Ecdysozoa</taxon>
        <taxon>Arthropoda</taxon>
        <taxon>Hexapoda</taxon>
        <taxon>Insecta</taxon>
        <taxon>Pterygota</taxon>
        <taxon>Neoptera</taxon>
        <taxon>Paraneoptera</taxon>
        <taxon>Hemiptera</taxon>
        <taxon>Sternorrhyncha</taxon>
        <taxon>Aphidomorpha</taxon>
        <taxon>Aphidoidea</taxon>
        <taxon>Aphididae</taxon>
        <taxon>Sipha</taxon>
    </lineage>
</organism>
<dbReference type="InterPro" id="IPR000246">
    <property type="entry name" value="Peptidase_T2"/>
</dbReference>
<evidence type="ECO:0000256" key="7">
    <source>
        <dbReference type="ARBA" id="ARBA00054922"/>
    </source>
</evidence>
<evidence type="ECO:0000256" key="8">
    <source>
        <dbReference type="ARBA" id="ARBA00061780"/>
    </source>
</evidence>
<dbReference type="AlphaFoldDB" id="A0A2S2QS08"/>
<sequence>MNEPVIVVHGGAGDIPDSRDQPKFNGILAAIRKAHTVYKNTSSITDACQAAVECMEDDEAFNAGRGSVLNLKGEIEMEALIMEGKDMKAGSVTGVKNIAHPIALARKVMENTPHVFLMGSSANEFASKMGFETVSDDYLMTIHAKTALNNFLKSGGQPVTTEIGQGVGTVGAIGMDTNGHMVSCTSTGGITGKMAGRVGDTPVPGAGGYCDNNIGTISTTGHGDSIMRYCLAQKIMNRMENGEVPEIAAQKGCDSMSARVGGSAGAIVISKKGEVGIGFSSSKMAWAFLKDGIIHYGIKKGQYLTVAL</sequence>
<dbReference type="SUPFAM" id="SSF56235">
    <property type="entry name" value="N-terminal nucleophile aminohydrolases (Ntn hydrolases)"/>
    <property type="match status" value="1"/>
</dbReference>
<evidence type="ECO:0000256" key="10">
    <source>
        <dbReference type="PIRSR" id="PIRSR600246-2"/>
    </source>
</evidence>
<dbReference type="PANTHER" id="PTHR10188:SF41">
    <property type="entry name" value="ISOASPARTYL PEPTIDASE_L-ASPARAGINASE"/>
    <property type="match status" value="1"/>
</dbReference>
<feature type="site" description="Cleavage; by autolysis" evidence="11">
    <location>
        <begin position="168"/>
        <end position="169"/>
    </location>
</feature>
<accession>A0A2S2QS08</accession>
<dbReference type="GO" id="GO:0033345">
    <property type="term" value="P:L-asparagine catabolic process via L-aspartate"/>
    <property type="evidence" value="ECO:0007669"/>
    <property type="project" value="TreeGrafter"/>
</dbReference>
<evidence type="ECO:0000256" key="5">
    <source>
        <dbReference type="ARBA" id="ARBA00022813"/>
    </source>
</evidence>
<dbReference type="GO" id="GO:0004067">
    <property type="term" value="F:asparaginase activity"/>
    <property type="evidence" value="ECO:0007669"/>
    <property type="project" value="UniProtKB-EC"/>
</dbReference>
<keyword evidence="3" id="KW-0645">Protease</keyword>
<feature type="active site" description="Nucleophile" evidence="9">
    <location>
        <position position="169"/>
    </location>
</feature>
<dbReference type="CDD" id="cd04702">
    <property type="entry name" value="ASRGL1_like"/>
    <property type="match status" value="1"/>
</dbReference>
<evidence type="ECO:0000256" key="3">
    <source>
        <dbReference type="ARBA" id="ARBA00022670"/>
    </source>
</evidence>
<protein>
    <submittedName>
        <fullName evidence="14">Isoaspartyl peptidase/L-asparaginase</fullName>
    </submittedName>
    <submittedName>
        <fullName evidence="12">Putative L-asparaginase</fullName>
    </submittedName>
</protein>
<dbReference type="GeneID" id="112693781"/>
<feature type="binding site" evidence="10">
    <location>
        <begin position="220"/>
        <end position="223"/>
    </location>
    <ligand>
        <name>substrate</name>
    </ligand>
</feature>
<evidence type="ECO:0000256" key="9">
    <source>
        <dbReference type="PIRSR" id="PIRSR600246-1"/>
    </source>
</evidence>
<dbReference type="Pfam" id="PF01112">
    <property type="entry name" value="Asparaginase_2"/>
    <property type="match status" value="1"/>
</dbReference>
<comment type="catalytic activity">
    <reaction evidence="6">
        <text>L-asparagine + H2O = L-aspartate + NH4(+)</text>
        <dbReference type="Rhea" id="RHEA:21016"/>
        <dbReference type="ChEBI" id="CHEBI:15377"/>
        <dbReference type="ChEBI" id="CHEBI:28938"/>
        <dbReference type="ChEBI" id="CHEBI:29991"/>
        <dbReference type="ChEBI" id="CHEBI:58048"/>
        <dbReference type="EC" id="3.5.1.1"/>
    </reaction>
</comment>
<keyword evidence="4" id="KW-0378">Hydrolase</keyword>
<keyword evidence="13" id="KW-1185">Reference proteome</keyword>
<dbReference type="InterPro" id="IPR029055">
    <property type="entry name" value="Ntn_hydrolases_N"/>
</dbReference>
<dbReference type="RefSeq" id="XP_025424772.1">
    <property type="nucleotide sequence ID" value="XM_025568987.1"/>
</dbReference>
<reference evidence="14" key="2">
    <citation type="submission" date="2025-04" db="UniProtKB">
        <authorList>
            <consortium name="RefSeq"/>
        </authorList>
    </citation>
    <scope>IDENTIFICATION</scope>
    <source>
        <tissue evidence="14">Whole body</tissue>
    </source>
</reference>
<evidence type="ECO:0000313" key="12">
    <source>
        <dbReference type="EMBL" id="MBY80556.1"/>
    </source>
</evidence>
<comment type="catalytic activity">
    <reaction evidence="1">
        <text>Cleavage of a beta-linked Asp residue from the N-terminus of a polypeptide.</text>
        <dbReference type="EC" id="3.4.19.5"/>
    </reaction>
</comment>
<dbReference type="FunFam" id="3.60.20.30:FF:000001">
    <property type="entry name" value="Isoaspartyl peptidase/L-asparaginase"/>
    <property type="match status" value="1"/>
</dbReference>
<keyword evidence="5" id="KW-0068">Autocatalytic cleavage</keyword>
<evidence type="ECO:0000313" key="13">
    <source>
        <dbReference type="Proteomes" id="UP000694846"/>
    </source>
</evidence>
<evidence type="ECO:0000256" key="11">
    <source>
        <dbReference type="PIRSR" id="PIRSR600246-3"/>
    </source>
</evidence>
<dbReference type="Gene3D" id="3.60.20.30">
    <property type="entry name" value="(Glycosyl)asparaginase"/>
    <property type="match status" value="1"/>
</dbReference>
<comment type="function">
    <text evidence="7">Has both L-asparaginase and beta-aspartyl peptidase activity. Does not have aspartylglucosaminidase activity and is inactive toward GlcNAc-L-Asn. Likewise, has no activity toward glutamine.</text>
</comment>
<evidence type="ECO:0000256" key="6">
    <source>
        <dbReference type="ARBA" id="ARBA00049366"/>
    </source>
</evidence>
<comment type="subunit">
    <text evidence="8">Heterodimer of an alpha and beta chain produced by autocleavage.</text>
</comment>
<name>A0A2S2QS08_9HEMI</name>
<reference evidence="12" key="1">
    <citation type="submission" date="2018-04" db="EMBL/GenBank/DDBJ databases">
        <title>Transcriptome assembly of Sipha flava.</title>
        <authorList>
            <person name="Scully E.D."/>
            <person name="Geib S.M."/>
            <person name="Palmer N.A."/>
            <person name="Koch K."/>
            <person name="Bradshaw J."/>
            <person name="Heng-Moss T."/>
            <person name="Sarath G."/>
        </authorList>
    </citation>
    <scope>NUCLEOTIDE SEQUENCE</scope>
</reference>
<proteinExistence type="inferred from homology"/>
<gene>
    <name evidence="14" type="primary">LOC112693781</name>
    <name evidence="12" type="ORF">g.43797</name>
</gene>
<evidence type="ECO:0000256" key="4">
    <source>
        <dbReference type="ARBA" id="ARBA00022801"/>
    </source>
</evidence>
<dbReference type="InterPro" id="IPR033844">
    <property type="entry name" value="ASRGL1_meta"/>
</dbReference>
<dbReference type="GO" id="GO:0008798">
    <property type="term" value="F:beta-aspartyl-peptidase activity"/>
    <property type="evidence" value="ECO:0007669"/>
    <property type="project" value="UniProtKB-EC"/>
</dbReference>
<evidence type="ECO:0000256" key="1">
    <source>
        <dbReference type="ARBA" id="ARBA00000306"/>
    </source>
</evidence>
<comment type="similarity">
    <text evidence="2">Belongs to the Ntn-hydrolase family.</text>
</comment>
<dbReference type="EMBL" id="GGMS01011353">
    <property type="protein sequence ID" value="MBY80556.1"/>
    <property type="molecule type" value="Transcribed_RNA"/>
</dbReference>
<dbReference type="OrthoDB" id="2262349at2759"/>
<evidence type="ECO:0000256" key="2">
    <source>
        <dbReference type="ARBA" id="ARBA00010872"/>
    </source>
</evidence>
<dbReference type="GO" id="GO:0006508">
    <property type="term" value="P:proteolysis"/>
    <property type="evidence" value="ECO:0007669"/>
    <property type="project" value="UniProtKB-KW"/>
</dbReference>
<dbReference type="GO" id="GO:0005737">
    <property type="term" value="C:cytoplasm"/>
    <property type="evidence" value="ECO:0007669"/>
    <property type="project" value="TreeGrafter"/>
</dbReference>
<feature type="binding site" evidence="10">
    <location>
        <begin position="197"/>
        <end position="200"/>
    </location>
    <ligand>
        <name>substrate</name>
    </ligand>
</feature>
<dbReference type="Proteomes" id="UP000694846">
    <property type="component" value="Unplaced"/>
</dbReference>
<evidence type="ECO:0000313" key="14">
    <source>
        <dbReference type="RefSeq" id="XP_025424772.1"/>
    </source>
</evidence>